<dbReference type="InterPro" id="IPR051685">
    <property type="entry name" value="Ycf3/AcsC/BcsC/TPR_MFPF"/>
</dbReference>
<dbReference type="InterPro" id="IPR011990">
    <property type="entry name" value="TPR-like_helical_dom_sf"/>
</dbReference>
<dbReference type="Pfam" id="PF13424">
    <property type="entry name" value="TPR_12"/>
    <property type="match status" value="1"/>
</dbReference>
<feature type="repeat" description="TPR" evidence="4">
    <location>
        <begin position="87"/>
        <end position="120"/>
    </location>
</feature>
<keyword evidence="5" id="KW-1133">Transmembrane helix</keyword>
<evidence type="ECO:0000256" key="4">
    <source>
        <dbReference type="PROSITE-ProRule" id="PRU00339"/>
    </source>
</evidence>
<dbReference type="AlphaFoldDB" id="A0A1H0UMQ4"/>
<evidence type="ECO:0000256" key="1">
    <source>
        <dbReference type="ARBA" id="ARBA00022737"/>
    </source>
</evidence>
<evidence type="ECO:0000256" key="3">
    <source>
        <dbReference type="ARBA" id="ARBA00023078"/>
    </source>
</evidence>
<dbReference type="Gene3D" id="1.25.40.10">
    <property type="entry name" value="Tetratricopeptide repeat domain"/>
    <property type="match status" value="1"/>
</dbReference>
<dbReference type="STRING" id="91360.SAMN05660330_03640"/>
<evidence type="ECO:0000313" key="6">
    <source>
        <dbReference type="EMBL" id="SDP67612.1"/>
    </source>
</evidence>
<dbReference type="Proteomes" id="UP000199073">
    <property type="component" value="Unassembled WGS sequence"/>
</dbReference>
<protein>
    <submittedName>
        <fullName evidence="6">TPR repeat-containing protein</fullName>
    </submittedName>
</protein>
<dbReference type="PROSITE" id="PS50293">
    <property type="entry name" value="TPR_REGION"/>
    <property type="match status" value="1"/>
</dbReference>
<name>A0A1H0UMQ4_9BACT</name>
<keyword evidence="5" id="KW-0812">Transmembrane</keyword>
<dbReference type="PANTHER" id="PTHR44943">
    <property type="entry name" value="CELLULOSE SYNTHASE OPERON PROTEIN C"/>
    <property type="match status" value="1"/>
</dbReference>
<feature type="repeat" description="TPR" evidence="4">
    <location>
        <begin position="121"/>
        <end position="154"/>
    </location>
</feature>
<organism evidence="6 7">
    <name type="scientific">Desulforhopalus singaporensis</name>
    <dbReference type="NCBI Taxonomy" id="91360"/>
    <lineage>
        <taxon>Bacteria</taxon>
        <taxon>Pseudomonadati</taxon>
        <taxon>Thermodesulfobacteriota</taxon>
        <taxon>Desulfobulbia</taxon>
        <taxon>Desulfobulbales</taxon>
        <taxon>Desulfocapsaceae</taxon>
        <taxon>Desulforhopalus</taxon>
    </lineage>
</organism>
<dbReference type="PANTHER" id="PTHR44943:SF9">
    <property type="entry name" value="TPR-REPEAT-CONTAINING PROTEIN"/>
    <property type="match status" value="1"/>
</dbReference>
<dbReference type="SUPFAM" id="SSF48452">
    <property type="entry name" value="TPR-like"/>
    <property type="match status" value="1"/>
</dbReference>
<keyword evidence="7" id="KW-1185">Reference proteome</keyword>
<evidence type="ECO:0000313" key="7">
    <source>
        <dbReference type="Proteomes" id="UP000199073"/>
    </source>
</evidence>
<feature type="transmembrane region" description="Helical" evidence="5">
    <location>
        <begin position="27"/>
        <end position="47"/>
    </location>
</feature>
<keyword evidence="2 4" id="KW-0802">TPR repeat</keyword>
<proteinExistence type="predicted"/>
<dbReference type="InterPro" id="IPR019734">
    <property type="entry name" value="TPR_rpt"/>
</dbReference>
<dbReference type="SMART" id="SM00028">
    <property type="entry name" value="TPR"/>
    <property type="match status" value="2"/>
</dbReference>
<evidence type="ECO:0000256" key="5">
    <source>
        <dbReference type="SAM" id="Phobius"/>
    </source>
</evidence>
<sequence>MTKRQSSKTGGKTADQKTVSARPTGNLVTYFIIFVFGFLAGVAFTVIRSSSPDPASTPAPQEHSQNDQAHQAILNLEAEVTANPDDYQAWVRLGHLYFDTDQPQKAIKAYTTGLELHKGDANLLTDLGVMYRRTNQPAKAVEYFDKAIAMDPVHMPSRFNKGIVLFYDLDDPEGAIGSWESLLQIDPEAKTSSGEPLGQFIKRVKEDLAKHKAEQH</sequence>
<dbReference type="PROSITE" id="PS50005">
    <property type="entry name" value="TPR"/>
    <property type="match status" value="2"/>
</dbReference>
<evidence type="ECO:0000256" key="2">
    <source>
        <dbReference type="ARBA" id="ARBA00022803"/>
    </source>
</evidence>
<keyword evidence="3" id="KW-0793">Thylakoid</keyword>
<reference evidence="6 7" key="1">
    <citation type="submission" date="2016-10" db="EMBL/GenBank/DDBJ databases">
        <authorList>
            <person name="de Groot N.N."/>
        </authorList>
    </citation>
    <scope>NUCLEOTIDE SEQUENCE [LARGE SCALE GENOMIC DNA]</scope>
    <source>
        <strain evidence="6 7">DSM 12130</strain>
    </source>
</reference>
<keyword evidence="5" id="KW-0472">Membrane</keyword>
<gene>
    <name evidence="6" type="ORF">SAMN05660330_03640</name>
</gene>
<dbReference type="RefSeq" id="WP_176761305.1">
    <property type="nucleotide sequence ID" value="NZ_FNJI01000034.1"/>
</dbReference>
<accession>A0A1H0UMQ4</accession>
<keyword evidence="1" id="KW-0677">Repeat</keyword>
<dbReference type="EMBL" id="FNJI01000034">
    <property type="protein sequence ID" value="SDP67612.1"/>
    <property type="molecule type" value="Genomic_DNA"/>
</dbReference>